<dbReference type="Gene3D" id="1.10.1370.10">
    <property type="entry name" value="Neurolysin, domain 3"/>
    <property type="match status" value="1"/>
</dbReference>
<evidence type="ECO:0000256" key="6">
    <source>
        <dbReference type="ARBA" id="ARBA00022670"/>
    </source>
</evidence>
<evidence type="ECO:0000256" key="12">
    <source>
        <dbReference type="ARBA" id="ARBA00023128"/>
    </source>
</evidence>
<keyword evidence="9 13" id="KW-0862">Zinc</keyword>
<organism evidence="15 16">
    <name type="scientific">Kluyveromyces marxianus</name>
    <name type="common">Yeast</name>
    <name type="synonym">Candida kefyr</name>
    <dbReference type="NCBI Taxonomy" id="4911"/>
    <lineage>
        <taxon>Eukaryota</taxon>
        <taxon>Fungi</taxon>
        <taxon>Dikarya</taxon>
        <taxon>Ascomycota</taxon>
        <taxon>Saccharomycotina</taxon>
        <taxon>Saccharomycetes</taxon>
        <taxon>Saccharomycetales</taxon>
        <taxon>Saccharomycetaceae</taxon>
        <taxon>Kluyveromyces</taxon>
    </lineage>
</organism>
<evidence type="ECO:0000256" key="3">
    <source>
        <dbReference type="ARBA" id="ARBA00006040"/>
    </source>
</evidence>
<dbReference type="PANTHER" id="PTHR11804">
    <property type="entry name" value="PROTEASE M3 THIMET OLIGOPEPTIDASE-RELATED"/>
    <property type="match status" value="1"/>
</dbReference>
<keyword evidence="7 13" id="KW-0479">Metal-binding</keyword>
<keyword evidence="8 13" id="KW-0378">Hydrolase</keyword>
<dbReference type="SUPFAM" id="SSF55486">
    <property type="entry name" value="Metalloproteases ('zincins'), catalytic domain"/>
    <property type="match status" value="1"/>
</dbReference>
<comment type="cofactor">
    <cofactor evidence="13">
        <name>Zn(2+)</name>
        <dbReference type="ChEBI" id="CHEBI:29105"/>
    </cofactor>
    <text evidence="13">Binds 1 zinc ion.</text>
</comment>
<evidence type="ECO:0000256" key="7">
    <source>
        <dbReference type="ARBA" id="ARBA00022723"/>
    </source>
</evidence>
<sequence>MHRTVSVSRRYVPQCLGRLSRAGLCINGQGYGHRWYTSTALERLKQPLRRVFDDEGYWKDINKPNYKSDKRFGLSFGSQLETGLFQNPYLKSANGLLEFTEHSFNRARELVHKIHSIETEEQLKHYIKDLDQLSDVLCRVIDLCEFIRATHPDRKFVQTAQQCHEKMFEIMNILNTDVKLCDLLTQCLDKSEALGLTSEEIRVGKILLEDFEKSGIYMEPEIREKFIDLSQEISVIGQEFISNTEFVRDNHVKISCDVLEANVNAIVYSQLKKDISGEHYKVPTYGYIPYTILRSCSDETIRKKIWTAMHSCSDEQIERLRKLVDLRIQLAKLLGSKNFAEYQLQGKMAKNPENVKGFLESLVHTTRVKAANELKPMARLKAELTGMQTPETLEEVLEVIKPWDRDYYGSIQALSQRRSSALETGESISASFSLGVVMQGLSDLLEKIYGIKLVPRTPKTGETWSPDVRRIDVIDENEGLIGVMYCDLFERDGKTPNPAHFTVCCSRNMYPNETDTSTIQVGVNSKGQKFQLPVISLVCDFRPSEVQMEDGSSVQICLLQLNEIETLFHEMGHAMHSMLGRTQLQNVSGTRCATDFVELPSILMEHFARDTRVLSSISSHYKTGESLDIQILKNHQLENQFLQNCETFSQIKMSLLDQELHNLDQNGASIDVVRLYHRLERRLRVMPDNESNWCGKFGHLFGYGASYYSYLFDRAIASRIWEHLFEQNPFDRTNGTKLKEGLLQWGGSRDPWFLLSKVLDEPRLAKGDEWGMRYIGDVKSGM</sequence>
<comment type="subcellular location">
    <subcellularLocation>
        <location evidence="2">Mitochondrion matrix</location>
    </subcellularLocation>
</comment>
<evidence type="ECO:0000256" key="8">
    <source>
        <dbReference type="ARBA" id="ARBA00022801"/>
    </source>
</evidence>
<dbReference type="Proteomes" id="UP000422736">
    <property type="component" value="Chromosome 3"/>
</dbReference>
<evidence type="ECO:0000256" key="1">
    <source>
        <dbReference type="ARBA" id="ARBA00000436"/>
    </source>
</evidence>
<dbReference type="InterPro" id="IPR024079">
    <property type="entry name" value="MetalloPept_cat_dom_sf"/>
</dbReference>
<evidence type="ECO:0000256" key="2">
    <source>
        <dbReference type="ARBA" id="ARBA00004305"/>
    </source>
</evidence>
<dbReference type="PANTHER" id="PTHR11804:SF79">
    <property type="entry name" value="MITOCHONDRIAL INTERMEDIATE PEPTIDASE"/>
    <property type="match status" value="1"/>
</dbReference>
<evidence type="ECO:0000256" key="10">
    <source>
        <dbReference type="ARBA" id="ARBA00022946"/>
    </source>
</evidence>
<name>A0ABX6EUC4_KLUMA</name>
<evidence type="ECO:0000259" key="14">
    <source>
        <dbReference type="Pfam" id="PF01432"/>
    </source>
</evidence>
<reference evidence="15 16" key="2">
    <citation type="submission" date="2019-11" db="EMBL/GenBank/DDBJ databases">
        <authorList>
            <person name="Lu H."/>
        </authorList>
    </citation>
    <scope>NUCLEOTIDE SEQUENCE [LARGE SCALE GENOMIC DNA]</scope>
    <source>
        <strain evidence="15 16">FIM1</strain>
    </source>
</reference>
<keyword evidence="11 13" id="KW-0482">Metalloprotease</keyword>
<comment type="similarity">
    <text evidence="3 13">Belongs to the peptidase M3 family.</text>
</comment>
<evidence type="ECO:0000313" key="15">
    <source>
        <dbReference type="EMBL" id="QGN15130.1"/>
    </source>
</evidence>
<evidence type="ECO:0000256" key="9">
    <source>
        <dbReference type="ARBA" id="ARBA00022833"/>
    </source>
</evidence>
<dbReference type="InterPro" id="IPR045090">
    <property type="entry name" value="Pept_M3A_M3B"/>
</dbReference>
<keyword evidence="6 13" id="KW-0645">Protease</keyword>
<evidence type="ECO:0000313" key="16">
    <source>
        <dbReference type="Proteomes" id="UP000422736"/>
    </source>
</evidence>
<evidence type="ECO:0000256" key="5">
    <source>
        <dbReference type="ARBA" id="ARBA00018046"/>
    </source>
</evidence>
<protein>
    <recommendedName>
        <fullName evidence="5">Mitochondrial intermediate peptidase</fullName>
        <ecNumber evidence="4">3.4.24.59</ecNumber>
    </recommendedName>
</protein>
<dbReference type="EC" id="3.4.24.59" evidence="4"/>
<keyword evidence="10" id="KW-0809">Transit peptide</keyword>
<dbReference type="Pfam" id="PF01432">
    <property type="entry name" value="Peptidase_M3"/>
    <property type="match status" value="1"/>
</dbReference>
<dbReference type="InterPro" id="IPR033851">
    <property type="entry name" value="M3A_MIP"/>
</dbReference>
<evidence type="ECO:0000256" key="4">
    <source>
        <dbReference type="ARBA" id="ARBA00012441"/>
    </source>
</evidence>
<feature type="domain" description="Peptidase M3A/M3B catalytic" evidence="14">
    <location>
        <begin position="293"/>
        <end position="766"/>
    </location>
</feature>
<accession>A0ABX6EUC4</accession>
<keyword evidence="16" id="KW-1185">Reference proteome</keyword>
<evidence type="ECO:0000256" key="13">
    <source>
        <dbReference type="RuleBase" id="RU003435"/>
    </source>
</evidence>
<keyword evidence="12" id="KW-0496">Mitochondrion</keyword>
<proteinExistence type="inferred from homology"/>
<gene>
    <name evidence="15" type="primary">OCT1</name>
    <name evidence="15" type="ORF">FIM1_1817</name>
</gene>
<dbReference type="InterPro" id="IPR024077">
    <property type="entry name" value="Neurolysin/TOP_dom2"/>
</dbReference>
<dbReference type="InterPro" id="IPR001567">
    <property type="entry name" value="Pept_M3A_M3B_dom"/>
</dbReference>
<dbReference type="EMBL" id="CP015056">
    <property type="protein sequence ID" value="QGN15130.1"/>
    <property type="molecule type" value="Genomic_DNA"/>
</dbReference>
<dbReference type="Gene3D" id="3.40.390.10">
    <property type="entry name" value="Collagenase (Catalytic Domain)"/>
    <property type="match status" value="1"/>
</dbReference>
<reference evidence="15 16" key="1">
    <citation type="submission" date="2016-03" db="EMBL/GenBank/DDBJ databases">
        <title>How can Kluyveromyces marxianus grow so fast - potential evolutionary course in Saccharomyces Complex revealed by comparative genomics.</title>
        <authorList>
            <person name="Mo W."/>
            <person name="Lu W."/>
            <person name="Yang X."/>
            <person name="Qi J."/>
            <person name="Lv H."/>
        </authorList>
    </citation>
    <scope>NUCLEOTIDE SEQUENCE [LARGE SCALE GENOMIC DNA]</scope>
    <source>
        <strain evidence="15 16">FIM1</strain>
    </source>
</reference>
<evidence type="ECO:0000256" key="11">
    <source>
        <dbReference type="ARBA" id="ARBA00023049"/>
    </source>
</evidence>
<dbReference type="CDD" id="cd06457">
    <property type="entry name" value="M3A_MIP"/>
    <property type="match status" value="1"/>
</dbReference>
<comment type="catalytic activity">
    <reaction evidence="1">
        <text>Release of an N-terminal octapeptide as second stage of processing of some proteins imported into the mitochondrion.</text>
        <dbReference type="EC" id="3.4.24.59"/>
    </reaction>
</comment>